<dbReference type="EMBL" id="JBHFEH010000006">
    <property type="protein sequence ID" value="KAL2057145.1"/>
    <property type="molecule type" value="Genomic_DNA"/>
</dbReference>
<dbReference type="Gene3D" id="3.30.560.10">
    <property type="entry name" value="Glucose Oxidase, domain 3"/>
    <property type="match status" value="1"/>
</dbReference>
<evidence type="ECO:0000313" key="2">
    <source>
        <dbReference type="Proteomes" id="UP001590951"/>
    </source>
</evidence>
<evidence type="ECO:0000313" key="1">
    <source>
        <dbReference type="EMBL" id="KAL2057145.1"/>
    </source>
</evidence>
<dbReference type="SUPFAM" id="SSF54373">
    <property type="entry name" value="FAD-linked reductases, C-terminal domain"/>
    <property type="match status" value="1"/>
</dbReference>
<keyword evidence="2" id="KW-1185">Reference proteome</keyword>
<protein>
    <submittedName>
        <fullName evidence="1">Uncharacterized protein</fullName>
    </submittedName>
</protein>
<gene>
    <name evidence="1" type="ORF">ABVK25_002884</name>
</gene>
<comment type="caution">
    <text evidence="1">The sequence shown here is derived from an EMBL/GenBank/DDBJ whole genome shotgun (WGS) entry which is preliminary data.</text>
</comment>
<accession>A0ABR4BHD9</accession>
<organism evidence="1 2">
    <name type="scientific">Lepraria finkii</name>
    <dbReference type="NCBI Taxonomy" id="1340010"/>
    <lineage>
        <taxon>Eukaryota</taxon>
        <taxon>Fungi</taxon>
        <taxon>Dikarya</taxon>
        <taxon>Ascomycota</taxon>
        <taxon>Pezizomycotina</taxon>
        <taxon>Lecanoromycetes</taxon>
        <taxon>OSLEUM clade</taxon>
        <taxon>Lecanoromycetidae</taxon>
        <taxon>Lecanorales</taxon>
        <taxon>Lecanorineae</taxon>
        <taxon>Stereocaulaceae</taxon>
        <taxon>Lepraria</taxon>
    </lineage>
</organism>
<sequence length="222" mass="23856">MTGISSEVNNGILTRDALMRQEPEITHGAMHMYMTAKAGPLCAGGIGSYAYLPFMDTLSRAGQATGLKDVLSELASEQIAQDHIDFLRSILESQTKAAGSLFMFPAQVNLHSGPDAKDFLQNLVSGNFLSLGAALLHPLSRGSVHIISLDPAQAPIIDPQILLPPSRHRCLGPLRPLPREASSFAASGVSAQAKWEAQSSNSTWHQRCGCSKGIHQDIYHSE</sequence>
<reference evidence="1 2" key="1">
    <citation type="submission" date="2024-09" db="EMBL/GenBank/DDBJ databases">
        <title>Rethinking Asexuality: The Enigmatic Case of Functional Sexual Genes in Lepraria (Stereocaulaceae).</title>
        <authorList>
            <person name="Doellman M."/>
            <person name="Sun Y."/>
            <person name="Barcenas-Pena A."/>
            <person name="Lumbsch H.T."/>
            <person name="Grewe F."/>
        </authorList>
    </citation>
    <scope>NUCLEOTIDE SEQUENCE [LARGE SCALE GENOMIC DNA]</scope>
    <source>
        <strain evidence="1 2">Grewe 0041</strain>
    </source>
</reference>
<dbReference type="Proteomes" id="UP001590951">
    <property type="component" value="Unassembled WGS sequence"/>
</dbReference>
<name>A0ABR4BHD9_9LECA</name>
<proteinExistence type="predicted"/>